<protein>
    <submittedName>
        <fullName evidence="3">Patatin-like phospholipase family protein</fullName>
    </submittedName>
</protein>
<keyword evidence="4" id="KW-1185">Reference proteome</keyword>
<evidence type="ECO:0000313" key="4">
    <source>
        <dbReference type="Proteomes" id="UP000738517"/>
    </source>
</evidence>
<keyword evidence="1" id="KW-0443">Lipid metabolism</keyword>
<dbReference type="EMBL" id="RSEJ01000021">
    <property type="protein sequence ID" value="NBI54554.1"/>
    <property type="molecule type" value="Genomic_DNA"/>
</dbReference>
<dbReference type="Pfam" id="PF01734">
    <property type="entry name" value="Patatin"/>
    <property type="match status" value="1"/>
</dbReference>
<accession>A0ABW9YL36</accession>
<dbReference type="SUPFAM" id="SSF52151">
    <property type="entry name" value="FabD/lysophospholipase-like"/>
    <property type="match status" value="1"/>
</dbReference>
<proteinExistence type="predicted"/>
<dbReference type="Gene3D" id="3.40.1090.10">
    <property type="entry name" value="Cytosolic phospholipase A2 catalytic domain"/>
    <property type="match status" value="2"/>
</dbReference>
<sequence>MKGGFRVTDKLKKGLALSGGGYRATLFSLGTLWRFNEEGLLTSLDTITSVSGGAIAAGFLLYQWDKLNFEVVDEKLGRHRATNFKEVVADPLLKFCQRTIDVPAMALGTVNPSSTAGNELAKFYDKHLFKNVRLRDLPHNPMAPEFVFYGTNYDTGVSVRISKDYVRDYHLGKATGHDLNLSQAVCISSSFPPFMAPVKLSGESWDWGEPIYKKLDDEIIARLRKKLVLCDGGLYDNMGIEMLWKHGENKEYDVVFSCDAGAPFEIPHPEGAGILGKLKKLVSWRTWWHSQFGRMTEVMIDQQRSLRKRTLMRNYLSGEYKGAYWSIETDLSDYKWIEPIITQKQRGEYDKLKELATRLSGFGDDKHHRLINWGYCQADSGLRAWYERDMAVGTLPFQL</sequence>
<dbReference type="InterPro" id="IPR002641">
    <property type="entry name" value="PNPLA_dom"/>
</dbReference>
<evidence type="ECO:0000259" key="2">
    <source>
        <dbReference type="Pfam" id="PF01734"/>
    </source>
</evidence>
<reference evidence="3 4" key="1">
    <citation type="journal article" date="2017" name="Int. J. Syst. Evol. Microbiol.">
        <title>Photobacterium alginatilyticum sp. nov., a marine bacterium isolated from bottom seawater.</title>
        <authorList>
            <person name="Wang X."/>
            <person name="Wang Y."/>
            <person name="Yang X."/>
            <person name="Sun H."/>
            <person name="Li B."/>
            <person name="Zhang X.H."/>
        </authorList>
    </citation>
    <scope>NUCLEOTIDE SEQUENCE [LARGE SCALE GENOMIC DNA]</scope>
    <source>
        <strain evidence="3 4">P03D4</strain>
    </source>
</reference>
<gene>
    <name evidence="3" type="ORF">EIZ48_18710</name>
</gene>
<dbReference type="InterPro" id="IPR016035">
    <property type="entry name" value="Acyl_Trfase/lysoPLipase"/>
</dbReference>
<dbReference type="PANTHER" id="PTHR10728:SF40">
    <property type="entry name" value="PATATIN FAMILY PROTEIN"/>
    <property type="match status" value="1"/>
</dbReference>
<comment type="caution">
    <text evidence="3">The sequence shown here is derived from an EMBL/GenBank/DDBJ whole genome shotgun (WGS) entry which is preliminary data.</text>
</comment>
<name>A0ABW9YL36_9GAMM</name>
<dbReference type="Proteomes" id="UP000738517">
    <property type="component" value="Unassembled WGS sequence"/>
</dbReference>
<dbReference type="PANTHER" id="PTHR10728">
    <property type="entry name" value="CYTOSOLIC PHOSPHOLIPASE A2"/>
    <property type="match status" value="1"/>
</dbReference>
<organism evidence="3 4">
    <name type="scientific">Photobacterium alginatilyticum</name>
    <dbReference type="NCBI Taxonomy" id="1775171"/>
    <lineage>
        <taxon>Bacteria</taxon>
        <taxon>Pseudomonadati</taxon>
        <taxon>Pseudomonadota</taxon>
        <taxon>Gammaproteobacteria</taxon>
        <taxon>Vibrionales</taxon>
        <taxon>Vibrionaceae</taxon>
        <taxon>Photobacterium</taxon>
    </lineage>
</organism>
<evidence type="ECO:0000256" key="1">
    <source>
        <dbReference type="ARBA" id="ARBA00023098"/>
    </source>
</evidence>
<feature type="domain" description="PNPLA" evidence="2">
    <location>
        <begin position="15"/>
        <end position="244"/>
    </location>
</feature>
<evidence type="ECO:0000313" key="3">
    <source>
        <dbReference type="EMBL" id="NBI54554.1"/>
    </source>
</evidence>